<feature type="transmembrane region" description="Helical" evidence="1">
    <location>
        <begin position="52"/>
        <end position="74"/>
    </location>
</feature>
<feature type="transmembrane region" description="Helical" evidence="1">
    <location>
        <begin position="21"/>
        <end position="40"/>
    </location>
</feature>
<protein>
    <submittedName>
        <fullName evidence="2">ABC-2 type transport system permease protein</fullName>
    </submittedName>
</protein>
<evidence type="ECO:0000256" key="1">
    <source>
        <dbReference type="SAM" id="Phobius"/>
    </source>
</evidence>
<dbReference type="RefSeq" id="WP_130413910.1">
    <property type="nucleotide sequence ID" value="NZ_SGWX01000001.1"/>
</dbReference>
<dbReference type="AlphaFoldDB" id="A0A4Q7M386"/>
<reference evidence="2 3" key="1">
    <citation type="submission" date="2019-02" db="EMBL/GenBank/DDBJ databases">
        <title>Sequencing the genomes of 1000 actinobacteria strains.</title>
        <authorList>
            <person name="Klenk H.-P."/>
        </authorList>
    </citation>
    <scope>NUCLEOTIDE SEQUENCE [LARGE SCALE GENOMIC DNA]</scope>
    <source>
        <strain evidence="2 3">DSM 16932</strain>
    </source>
</reference>
<feature type="transmembrane region" description="Helical" evidence="1">
    <location>
        <begin position="208"/>
        <end position="232"/>
    </location>
</feature>
<sequence length="248" mass="25708">MIARSVRMLAFQVRLFARNSYFTQLLVTSTVSILLLQYVASFGAGSVVTSQAWLRAGMTGTWTTCAVSTGLIGFQRFQGTLVHQVAARIGARPALVPVVGSAATFGLLAFPLAAAGGAILGIPLAITGTMIVGLVVFWFASLSTALLVAAAFAHSPNALVYESTVAAPIVLLSGMFGLPGALAPVEPVLRILPLRSAVQALSDGGGPAVFWLDTFLAVVVSVLWLVASAFVAKAALRRAVDHATLDIT</sequence>
<evidence type="ECO:0000313" key="3">
    <source>
        <dbReference type="Proteomes" id="UP000293852"/>
    </source>
</evidence>
<dbReference type="EMBL" id="SGWX01000001">
    <property type="protein sequence ID" value="RZS61317.1"/>
    <property type="molecule type" value="Genomic_DNA"/>
</dbReference>
<keyword evidence="1" id="KW-0812">Transmembrane</keyword>
<keyword evidence="1" id="KW-0472">Membrane</keyword>
<dbReference type="Proteomes" id="UP000293852">
    <property type="component" value="Unassembled WGS sequence"/>
</dbReference>
<organism evidence="2 3">
    <name type="scientific">Xylanimonas ulmi</name>
    <dbReference type="NCBI Taxonomy" id="228973"/>
    <lineage>
        <taxon>Bacteria</taxon>
        <taxon>Bacillati</taxon>
        <taxon>Actinomycetota</taxon>
        <taxon>Actinomycetes</taxon>
        <taxon>Micrococcales</taxon>
        <taxon>Promicromonosporaceae</taxon>
        <taxon>Xylanimonas</taxon>
    </lineage>
</organism>
<accession>A0A4Q7M386</accession>
<feature type="transmembrane region" description="Helical" evidence="1">
    <location>
        <begin position="95"/>
        <end position="124"/>
    </location>
</feature>
<feature type="transmembrane region" description="Helical" evidence="1">
    <location>
        <begin position="130"/>
        <end position="153"/>
    </location>
</feature>
<evidence type="ECO:0000313" key="2">
    <source>
        <dbReference type="EMBL" id="RZS61317.1"/>
    </source>
</evidence>
<name>A0A4Q7M386_9MICO</name>
<keyword evidence="3" id="KW-1185">Reference proteome</keyword>
<proteinExistence type="predicted"/>
<gene>
    <name evidence="2" type="ORF">EV386_1615</name>
</gene>
<keyword evidence="1" id="KW-1133">Transmembrane helix</keyword>
<feature type="transmembrane region" description="Helical" evidence="1">
    <location>
        <begin position="165"/>
        <end position="185"/>
    </location>
</feature>
<comment type="caution">
    <text evidence="2">The sequence shown here is derived from an EMBL/GenBank/DDBJ whole genome shotgun (WGS) entry which is preliminary data.</text>
</comment>
<dbReference type="OrthoDB" id="2166220at2"/>